<evidence type="ECO:0000313" key="1">
    <source>
        <dbReference type="EMBL" id="MDT0684189.1"/>
    </source>
</evidence>
<dbReference type="Pfam" id="PF10604">
    <property type="entry name" value="Polyketide_cyc2"/>
    <property type="match status" value="1"/>
</dbReference>
<keyword evidence="2" id="KW-1185">Reference proteome</keyword>
<gene>
    <name evidence="1" type="ORF">RM543_16005</name>
</gene>
<evidence type="ECO:0000313" key="2">
    <source>
        <dbReference type="Proteomes" id="UP001265259"/>
    </source>
</evidence>
<sequence>MPHYSETNGPSRLDVAVTLQALIPAAQDDVFRFVSAEDVLPKILTGYGLVPGVVSTSDVSGPWDRPGVHRVVHLADGSTVDEAVTTYDRPSYFSYRVSNPSFALKHLMTDARGEFRFVPEGADTHLTWTYTFRAKDDIRKLPLALFVRSQWRGYMDVCMRNIGTHFAGTAPTHRNA</sequence>
<dbReference type="CDD" id="cd07821">
    <property type="entry name" value="PYR_PYL_RCAR_like"/>
    <property type="match status" value="1"/>
</dbReference>
<name>A0ABU3DKE6_9RHOB</name>
<comment type="caution">
    <text evidence="1">The sequence shown here is derived from an EMBL/GenBank/DDBJ whole genome shotgun (WGS) entry which is preliminary data.</text>
</comment>
<dbReference type="SUPFAM" id="SSF55961">
    <property type="entry name" value="Bet v1-like"/>
    <property type="match status" value="1"/>
</dbReference>
<organism evidence="1 2">
    <name type="scientific">Tropicimonas omnivorans</name>
    <dbReference type="NCBI Taxonomy" id="3075590"/>
    <lineage>
        <taxon>Bacteria</taxon>
        <taxon>Pseudomonadati</taxon>
        <taxon>Pseudomonadota</taxon>
        <taxon>Alphaproteobacteria</taxon>
        <taxon>Rhodobacterales</taxon>
        <taxon>Roseobacteraceae</taxon>
        <taxon>Tropicimonas</taxon>
    </lineage>
</organism>
<dbReference type="EMBL" id="JAVRHL010000004">
    <property type="protein sequence ID" value="MDT0684189.1"/>
    <property type="molecule type" value="Genomic_DNA"/>
</dbReference>
<reference evidence="1 2" key="1">
    <citation type="submission" date="2023-09" db="EMBL/GenBank/DDBJ databases">
        <authorList>
            <person name="Rey-Velasco X."/>
        </authorList>
    </citation>
    <scope>NUCLEOTIDE SEQUENCE [LARGE SCALE GENOMIC DNA]</scope>
    <source>
        <strain evidence="1 2">F158</strain>
    </source>
</reference>
<accession>A0ABU3DKE6</accession>
<proteinExistence type="predicted"/>
<dbReference type="Proteomes" id="UP001265259">
    <property type="component" value="Unassembled WGS sequence"/>
</dbReference>
<dbReference type="RefSeq" id="WP_311693447.1">
    <property type="nucleotide sequence ID" value="NZ_JAVRHL010000004.1"/>
</dbReference>
<dbReference type="InterPro" id="IPR019587">
    <property type="entry name" value="Polyketide_cyclase/dehydratase"/>
</dbReference>
<dbReference type="InterPro" id="IPR023393">
    <property type="entry name" value="START-like_dom_sf"/>
</dbReference>
<dbReference type="Gene3D" id="3.30.530.20">
    <property type="match status" value="1"/>
</dbReference>
<protein>
    <submittedName>
        <fullName evidence="1">SRPBCC family protein</fullName>
    </submittedName>
</protein>